<organism evidence="1 2">
    <name type="scientific">Brachionus plicatilis</name>
    <name type="common">Marine rotifer</name>
    <name type="synonym">Brachionus muelleri</name>
    <dbReference type="NCBI Taxonomy" id="10195"/>
    <lineage>
        <taxon>Eukaryota</taxon>
        <taxon>Metazoa</taxon>
        <taxon>Spiralia</taxon>
        <taxon>Gnathifera</taxon>
        <taxon>Rotifera</taxon>
        <taxon>Eurotatoria</taxon>
        <taxon>Monogononta</taxon>
        <taxon>Pseudotrocha</taxon>
        <taxon>Ploima</taxon>
        <taxon>Brachionidae</taxon>
        <taxon>Brachionus</taxon>
    </lineage>
</organism>
<sequence length="65" mass="6919">MATDFIECLNESDSVISLILAFFVGSPTPFGKSFGNANEHIESVSYPFNEIGDACGKGSFSSFST</sequence>
<accession>A0A3M7QZ50</accession>
<name>A0A3M7QZ50_BRAPC</name>
<reference evidence="1 2" key="1">
    <citation type="journal article" date="2018" name="Sci. Rep.">
        <title>Genomic signatures of local adaptation to the degree of environmental predictability in rotifers.</title>
        <authorList>
            <person name="Franch-Gras L."/>
            <person name="Hahn C."/>
            <person name="Garcia-Roger E.M."/>
            <person name="Carmona M.J."/>
            <person name="Serra M."/>
            <person name="Gomez A."/>
        </authorList>
    </citation>
    <scope>NUCLEOTIDE SEQUENCE [LARGE SCALE GENOMIC DNA]</scope>
    <source>
        <strain evidence="1">HYR1</strain>
    </source>
</reference>
<dbReference type="Proteomes" id="UP000276133">
    <property type="component" value="Unassembled WGS sequence"/>
</dbReference>
<dbReference type="EMBL" id="REGN01004659">
    <property type="protein sequence ID" value="RNA16637.1"/>
    <property type="molecule type" value="Genomic_DNA"/>
</dbReference>
<comment type="caution">
    <text evidence="1">The sequence shown here is derived from an EMBL/GenBank/DDBJ whole genome shotgun (WGS) entry which is preliminary data.</text>
</comment>
<dbReference type="AlphaFoldDB" id="A0A3M7QZ50"/>
<evidence type="ECO:0000313" key="1">
    <source>
        <dbReference type="EMBL" id="RNA16637.1"/>
    </source>
</evidence>
<evidence type="ECO:0000313" key="2">
    <source>
        <dbReference type="Proteomes" id="UP000276133"/>
    </source>
</evidence>
<keyword evidence="2" id="KW-1185">Reference proteome</keyword>
<proteinExistence type="predicted"/>
<gene>
    <name evidence="1" type="ORF">BpHYR1_047815</name>
</gene>
<protein>
    <submittedName>
        <fullName evidence="1">Uncharacterized protein</fullName>
    </submittedName>
</protein>